<protein>
    <recommendedName>
        <fullName evidence="4">Lipoprotein</fullName>
    </recommendedName>
</protein>
<evidence type="ECO:0000313" key="3">
    <source>
        <dbReference type="Proteomes" id="UP000002608"/>
    </source>
</evidence>
<organism evidence="2 3">
    <name type="scientific">Shewanella pealeana (strain ATCC 700345 / ANG-SQ1)</name>
    <dbReference type="NCBI Taxonomy" id="398579"/>
    <lineage>
        <taxon>Bacteria</taxon>
        <taxon>Pseudomonadati</taxon>
        <taxon>Pseudomonadota</taxon>
        <taxon>Gammaproteobacteria</taxon>
        <taxon>Alteromonadales</taxon>
        <taxon>Shewanellaceae</taxon>
        <taxon>Shewanella</taxon>
    </lineage>
</organism>
<dbReference type="OrthoDB" id="6243001at2"/>
<name>A8H644_SHEPA</name>
<dbReference type="PROSITE" id="PS51257">
    <property type="entry name" value="PROKAR_LIPOPROTEIN"/>
    <property type="match status" value="1"/>
</dbReference>
<dbReference type="eggNOG" id="ENOG502ZXPB">
    <property type="taxonomic scope" value="Bacteria"/>
</dbReference>
<sequence length="965" mass="105507">MRLLSKLAILLSLVVLSACGGSSDGEDGGITPPPPPVVKSTISAMDFRQAVIIADGVSQSVTLNLSNYIATSLSTELTLLKVEALGDVADCEPAKLDKSGLSFSVRPNRSLSCDYRYTVSDGTDQASALASILFTSQSAEQIAAELELDLPAGGVLPDLNKPLTLGDTLSFNIQDELATEFLPMTNPSFEASTVVVGSGIADVSQAGDFSYQGIEIGLTSVTYSVIDDNKLVFTGVINIDVSGNSNTAPETKDETYGRLAPVEDSLTLDILNFPGVGSLVNDREGDKVQLVGVQVYNANVSLVNPGDVNNTKFTFSASEKGLYEVKYTVYDHEVDGVSSGVISIETGFVREGILEFSFNGFIKLFGDGALGAVGRNTLIKPFKETLLPYMENNGLYATALKNIGFGNYRIDMSSESGGEDKIVLFTALNALQPVETLIELPATSKVYYGLTYADRIMGYGGIAYEVMQSGHAIAHNQIYGTSNTCYGDFADKFNALNLNDVEKIESFGTLSAVVYFSDGTAKYYSLDCGSTGKFISSNWTKHIGKVSQCWDAPDNGKQHGSFYCLNKDQTQQAFVRVVGSHEVDEKGNIYLKFANFFKNTGKKIVKSTQVTKGIAALTSTGELYVLFDGKNKDGESYKVKKVATKVNDYQQAANYVTYMHMVEDDYRATAMGENDAGSSESRDSYYLEFNGYAQYHQETLPNGKKLDMTIKFSKLSHSDRKKVRFYENTANAVALIIGDRLKILTNKGLKEYGGKDHHYNIVGDSANSYGVRTETAGQGLSTFFARGNKNDHEEHWEFYSPLEELDPSLTCEKPKHREVSYPYILTGCTYIDFRMNGAVIPLTDSGVSVYPEVRFANEDATGKVYPDLVDLDNDGLSTASEIEACLAERTEYHRGDIEYCSQPILSDSDGDDVLDSFEYRYQDTGKGNYQSRFSHIVGDYKNNGFGPYDGNKDINSNNQLDKYDN</sequence>
<accession>A8H644</accession>
<reference evidence="2 3" key="1">
    <citation type="submission" date="2007-10" db="EMBL/GenBank/DDBJ databases">
        <title>Complete sequence of Shewanella pealeana ATCC 700345.</title>
        <authorList>
            <consortium name="US DOE Joint Genome Institute"/>
            <person name="Copeland A."/>
            <person name="Lucas S."/>
            <person name="Lapidus A."/>
            <person name="Barry K."/>
            <person name="Glavina del Rio T."/>
            <person name="Dalin E."/>
            <person name="Tice H."/>
            <person name="Pitluck S."/>
            <person name="Chertkov O."/>
            <person name="Brettin T."/>
            <person name="Bruce D."/>
            <person name="Detter J.C."/>
            <person name="Han C."/>
            <person name="Schmutz J."/>
            <person name="Larimer F."/>
            <person name="Land M."/>
            <person name="Hauser L."/>
            <person name="Kyrpides N."/>
            <person name="Kim E."/>
            <person name="Zhao J.-S.Z."/>
            <person name="Manno D."/>
            <person name="Hawari J."/>
            <person name="Richardson P."/>
        </authorList>
    </citation>
    <scope>NUCLEOTIDE SEQUENCE [LARGE SCALE GENOMIC DNA]</scope>
    <source>
        <strain evidence="3">ATCC 700345 / ANG-SQ1</strain>
    </source>
</reference>
<dbReference type="HOGENOM" id="CLU_312807_0_0_6"/>
<dbReference type="EMBL" id="CP000851">
    <property type="protein sequence ID" value="ABV88031.1"/>
    <property type="molecule type" value="Genomic_DNA"/>
</dbReference>
<keyword evidence="1" id="KW-0732">Signal</keyword>
<evidence type="ECO:0000313" key="2">
    <source>
        <dbReference type="EMBL" id="ABV88031.1"/>
    </source>
</evidence>
<dbReference type="KEGG" id="spl:Spea_2711"/>
<evidence type="ECO:0000256" key="1">
    <source>
        <dbReference type="SAM" id="SignalP"/>
    </source>
</evidence>
<feature type="chain" id="PRO_5002723390" description="Lipoprotein" evidence="1">
    <location>
        <begin position="18"/>
        <end position="965"/>
    </location>
</feature>
<dbReference type="Proteomes" id="UP000002608">
    <property type="component" value="Chromosome"/>
</dbReference>
<dbReference type="AlphaFoldDB" id="A8H644"/>
<dbReference type="RefSeq" id="WP_012155937.1">
    <property type="nucleotide sequence ID" value="NC_009901.1"/>
</dbReference>
<keyword evidence="3" id="KW-1185">Reference proteome</keyword>
<evidence type="ECO:0008006" key="4">
    <source>
        <dbReference type="Google" id="ProtNLM"/>
    </source>
</evidence>
<feature type="signal peptide" evidence="1">
    <location>
        <begin position="1"/>
        <end position="17"/>
    </location>
</feature>
<gene>
    <name evidence="2" type="ordered locus">Spea_2711</name>
</gene>
<proteinExistence type="predicted"/>